<dbReference type="Pfam" id="PF12915">
    <property type="entry name" value="DUF3833"/>
    <property type="match status" value="1"/>
</dbReference>
<keyword evidence="1" id="KW-0732">Signal</keyword>
<name>A0A7W5K241_9GAMM</name>
<protein>
    <recommendedName>
        <fullName evidence="4">DUF3833 domain-containing protein</fullName>
    </recommendedName>
</protein>
<evidence type="ECO:0000313" key="2">
    <source>
        <dbReference type="EMBL" id="MBB3330468.1"/>
    </source>
</evidence>
<dbReference type="EMBL" id="JACHZF010000008">
    <property type="protein sequence ID" value="MBB3330468.1"/>
    <property type="molecule type" value="Genomic_DNA"/>
</dbReference>
<dbReference type="RefSeq" id="WP_183330589.1">
    <property type="nucleotide sequence ID" value="NZ_JACHZF010000008.1"/>
</dbReference>
<evidence type="ECO:0000256" key="1">
    <source>
        <dbReference type="SAM" id="SignalP"/>
    </source>
</evidence>
<gene>
    <name evidence="2" type="ORF">BDK63_001334</name>
</gene>
<evidence type="ECO:0008006" key="4">
    <source>
        <dbReference type="Google" id="ProtNLM"/>
    </source>
</evidence>
<dbReference type="Proteomes" id="UP000553442">
    <property type="component" value="Unassembled WGS sequence"/>
</dbReference>
<keyword evidence="3" id="KW-1185">Reference proteome</keyword>
<organism evidence="2 3">
    <name type="scientific">Halomonas campaniensis</name>
    <dbReference type="NCBI Taxonomy" id="213554"/>
    <lineage>
        <taxon>Bacteria</taxon>
        <taxon>Pseudomonadati</taxon>
        <taxon>Pseudomonadota</taxon>
        <taxon>Gammaproteobacteria</taxon>
        <taxon>Oceanospirillales</taxon>
        <taxon>Halomonadaceae</taxon>
        <taxon>Halomonas</taxon>
    </lineage>
</organism>
<sequence length="197" mass="22552">MYRKMAWWLALVLLLAGCSSVDIDRYADTTPRLDIGEYFAGQTRAWGMVQDYRGEVQRRFTVEIEGDYDGDTLTLDEHFVYDDGETDRRVWTFQRQDDGRWVGRANDVEGPVEARQSGHAFNMTYRLPVEVSGREITFTLDDWMFLQPDDRLINRTAMKKFGITLAEITIVFERLDGDADSPDADTLSDTNADAPGT</sequence>
<comment type="caution">
    <text evidence="2">The sequence shown here is derived from an EMBL/GenBank/DDBJ whole genome shotgun (WGS) entry which is preliminary data.</text>
</comment>
<feature type="chain" id="PRO_5030584250" description="DUF3833 domain-containing protein" evidence="1">
    <location>
        <begin position="24"/>
        <end position="197"/>
    </location>
</feature>
<proteinExistence type="predicted"/>
<dbReference type="AlphaFoldDB" id="A0A7W5K241"/>
<accession>A0A7W5K241</accession>
<reference evidence="2 3" key="1">
    <citation type="submission" date="2020-08" db="EMBL/GenBank/DDBJ databases">
        <title>Genomic Encyclopedia of Archaeal and Bacterial Type Strains, Phase II (KMG-II): from individual species to whole genera.</title>
        <authorList>
            <person name="Goeker M."/>
        </authorList>
    </citation>
    <scope>NUCLEOTIDE SEQUENCE [LARGE SCALE GENOMIC DNA]</scope>
    <source>
        <strain evidence="2 3">5AG</strain>
    </source>
</reference>
<evidence type="ECO:0000313" key="3">
    <source>
        <dbReference type="Proteomes" id="UP000553442"/>
    </source>
</evidence>
<dbReference type="InterPro" id="IPR024409">
    <property type="entry name" value="DUF3833"/>
</dbReference>
<feature type="signal peptide" evidence="1">
    <location>
        <begin position="1"/>
        <end position="23"/>
    </location>
</feature>
<dbReference type="PROSITE" id="PS51257">
    <property type="entry name" value="PROKAR_LIPOPROTEIN"/>
    <property type="match status" value="1"/>
</dbReference>